<gene>
    <name evidence="1" type="ORF">ACFQRF_02535</name>
</gene>
<comment type="caution">
    <text evidence="1">The sequence shown here is derived from an EMBL/GenBank/DDBJ whole genome shotgun (WGS) entry which is preliminary data.</text>
</comment>
<dbReference type="PANTHER" id="PTHR35526">
    <property type="entry name" value="ANTI-SIGMA-F FACTOR RSBW-RELATED"/>
    <property type="match status" value="1"/>
</dbReference>
<dbReference type="Gene3D" id="3.30.565.10">
    <property type="entry name" value="Histidine kinase-like ATPase, C-terminal domain"/>
    <property type="match status" value="1"/>
</dbReference>
<evidence type="ECO:0000313" key="2">
    <source>
        <dbReference type="Proteomes" id="UP001596540"/>
    </source>
</evidence>
<accession>A0ABW2KBD4</accession>
<evidence type="ECO:0000313" key="1">
    <source>
        <dbReference type="EMBL" id="MFC7326608.1"/>
    </source>
</evidence>
<dbReference type="RefSeq" id="WP_379868430.1">
    <property type="nucleotide sequence ID" value="NZ_JBHTBH010000001.1"/>
</dbReference>
<sequence>MTSPVNCLRTVVTVRLSGLHLEDVRIARDSVGAILRNEPADLATTATLLTSELATNALIHGDTANLRPGQPPTLVAPRPFSVAVEVWISEIRVRVRGMGSRTAVIRPRRERDWDETGRGLALVEDLSHDWGTDGDHSYRQVWFTLLRRPAAAVPAA</sequence>
<dbReference type="Proteomes" id="UP001596540">
    <property type="component" value="Unassembled WGS sequence"/>
</dbReference>
<proteinExistence type="predicted"/>
<organism evidence="1 2">
    <name type="scientific">Marinactinospora rubrisoli</name>
    <dbReference type="NCBI Taxonomy" id="2715399"/>
    <lineage>
        <taxon>Bacteria</taxon>
        <taxon>Bacillati</taxon>
        <taxon>Actinomycetota</taxon>
        <taxon>Actinomycetes</taxon>
        <taxon>Streptosporangiales</taxon>
        <taxon>Nocardiopsidaceae</taxon>
        <taxon>Marinactinospora</taxon>
    </lineage>
</organism>
<name>A0ABW2KBD4_9ACTN</name>
<dbReference type="GO" id="GO:0005524">
    <property type="term" value="F:ATP binding"/>
    <property type="evidence" value="ECO:0007669"/>
    <property type="project" value="UniProtKB-KW"/>
</dbReference>
<dbReference type="CDD" id="cd16936">
    <property type="entry name" value="HATPase_RsbW-like"/>
    <property type="match status" value="1"/>
</dbReference>
<keyword evidence="1" id="KW-0547">Nucleotide-binding</keyword>
<dbReference type="InterPro" id="IPR036890">
    <property type="entry name" value="HATPase_C_sf"/>
</dbReference>
<keyword evidence="2" id="KW-1185">Reference proteome</keyword>
<dbReference type="EMBL" id="JBHTBH010000001">
    <property type="protein sequence ID" value="MFC7326608.1"/>
    <property type="molecule type" value="Genomic_DNA"/>
</dbReference>
<dbReference type="PANTHER" id="PTHR35526:SF3">
    <property type="entry name" value="ANTI-SIGMA-F FACTOR RSBW"/>
    <property type="match status" value="1"/>
</dbReference>
<dbReference type="InterPro" id="IPR050267">
    <property type="entry name" value="Anti-sigma-factor_SerPK"/>
</dbReference>
<protein>
    <submittedName>
        <fullName evidence="1">ATP-binding protein</fullName>
    </submittedName>
</protein>
<reference evidence="2" key="1">
    <citation type="journal article" date="2019" name="Int. J. Syst. Evol. Microbiol.">
        <title>The Global Catalogue of Microorganisms (GCM) 10K type strain sequencing project: providing services to taxonomists for standard genome sequencing and annotation.</title>
        <authorList>
            <consortium name="The Broad Institute Genomics Platform"/>
            <consortium name="The Broad Institute Genome Sequencing Center for Infectious Disease"/>
            <person name="Wu L."/>
            <person name="Ma J."/>
        </authorList>
    </citation>
    <scope>NUCLEOTIDE SEQUENCE [LARGE SCALE GENOMIC DNA]</scope>
    <source>
        <strain evidence="2">CGMCC 4.7382</strain>
    </source>
</reference>
<keyword evidence="1" id="KW-0067">ATP-binding</keyword>